<dbReference type="RefSeq" id="WP_151681614.1">
    <property type="nucleotide sequence ID" value="NZ_BKZQ01000048.1"/>
</dbReference>
<name>A0A5J4JL58_9BACI</name>
<dbReference type="GO" id="GO:0046677">
    <property type="term" value="P:response to antibiotic"/>
    <property type="evidence" value="ECO:0007669"/>
    <property type="project" value="UniProtKB-KW"/>
</dbReference>
<dbReference type="InterPro" id="IPR016181">
    <property type="entry name" value="Acyl_CoA_acyltransferase"/>
</dbReference>
<dbReference type="GO" id="GO:0016410">
    <property type="term" value="F:N-acyltransferase activity"/>
    <property type="evidence" value="ECO:0007669"/>
    <property type="project" value="TreeGrafter"/>
</dbReference>
<dbReference type="PANTHER" id="PTHR31438:SF1">
    <property type="entry name" value="LYSINE N-ACYLTRANSFERASE C17G9.06C-RELATED"/>
    <property type="match status" value="1"/>
</dbReference>
<evidence type="ECO:0000313" key="4">
    <source>
        <dbReference type="Proteomes" id="UP000391919"/>
    </source>
</evidence>
<gene>
    <name evidence="3" type="ORF">BpJC7_27280</name>
</gene>
<dbReference type="CDD" id="cd04301">
    <property type="entry name" value="NAT_SF"/>
    <property type="match status" value="1"/>
</dbReference>
<keyword evidence="4" id="KW-1185">Reference proteome</keyword>
<dbReference type="PROSITE" id="PS51186">
    <property type="entry name" value="GNAT"/>
    <property type="match status" value="1"/>
</dbReference>
<reference evidence="3 4" key="1">
    <citation type="submission" date="2019-09" db="EMBL/GenBank/DDBJ databases">
        <title>Draft genome sequence of Bacillus sp. JC-7.</title>
        <authorList>
            <person name="Tanaka N."/>
            <person name="Shiwa Y."/>
            <person name="Fujita N."/>
            <person name="Tanasupawat S."/>
        </authorList>
    </citation>
    <scope>NUCLEOTIDE SEQUENCE [LARGE SCALE GENOMIC DNA]</scope>
    <source>
        <strain evidence="3 4">JC-7</strain>
    </source>
</reference>
<evidence type="ECO:0000259" key="2">
    <source>
        <dbReference type="PROSITE" id="PS51186"/>
    </source>
</evidence>
<evidence type="ECO:0000256" key="1">
    <source>
        <dbReference type="ARBA" id="ARBA00023251"/>
    </source>
</evidence>
<comment type="caution">
    <text evidence="3">The sequence shown here is derived from an EMBL/GenBank/DDBJ whole genome shotgun (WGS) entry which is preliminary data.</text>
</comment>
<dbReference type="Gene3D" id="3.40.630.30">
    <property type="match status" value="1"/>
</dbReference>
<dbReference type="AlphaFoldDB" id="A0A5J4JL58"/>
<dbReference type="SUPFAM" id="SSF55729">
    <property type="entry name" value="Acyl-CoA N-acyltransferases (Nat)"/>
    <property type="match status" value="1"/>
</dbReference>
<dbReference type="InterPro" id="IPR000182">
    <property type="entry name" value="GNAT_dom"/>
</dbReference>
<dbReference type="EMBL" id="BKZQ01000048">
    <property type="protein sequence ID" value="GER71425.1"/>
    <property type="molecule type" value="Genomic_DNA"/>
</dbReference>
<accession>A0A5J4JL58</accession>
<dbReference type="Proteomes" id="UP000391919">
    <property type="component" value="Unassembled WGS sequence"/>
</dbReference>
<sequence length="178" mass="21031">MLIFENEKLKVRPLEIDDKPLLVQWLTDPTVLAYYEGRDRPHDMETVHAHFYDRKDEVTRCIVEYDGQAVGYIQFYPLDASAKADYGYAQDDVIYGTDPFIGEPTLWNRGIGSLLVRSMTAYLIHKKGANRVVMDPQTWNVRAIRCYERCGFQKIKRLPKHEWHEGELRDCWLMEYRP</sequence>
<organism evidence="3 4">
    <name type="scientific">Weizmannia acidilactici</name>
    <dbReference type="NCBI Taxonomy" id="2607726"/>
    <lineage>
        <taxon>Bacteria</taxon>
        <taxon>Bacillati</taxon>
        <taxon>Bacillota</taxon>
        <taxon>Bacilli</taxon>
        <taxon>Bacillales</taxon>
        <taxon>Bacillaceae</taxon>
        <taxon>Heyndrickxia</taxon>
    </lineage>
</organism>
<feature type="domain" description="N-acetyltransferase" evidence="2">
    <location>
        <begin position="9"/>
        <end position="178"/>
    </location>
</feature>
<dbReference type="Pfam" id="PF13523">
    <property type="entry name" value="Acetyltransf_8"/>
    <property type="match status" value="1"/>
</dbReference>
<dbReference type="PANTHER" id="PTHR31438">
    <property type="entry name" value="LYSINE N-ACYLTRANSFERASE C17G9.06C-RELATED"/>
    <property type="match status" value="1"/>
</dbReference>
<evidence type="ECO:0000313" key="3">
    <source>
        <dbReference type="EMBL" id="GER71425.1"/>
    </source>
</evidence>
<keyword evidence="1" id="KW-0046">Antibiotic resistance</keyword>
<protein>
    <submittedName>
        <fullName evidence="3">N-acetyltransferase</fullName>
    </submittedName>
</protein>
<proteinExistence type="predicted"/>